<proteinExistence type="predicted"/>
<evidence type="ECO:0000313" key="1">
    <source>
        <dbReference type="EMBL" id="ARZ71517.1"/>
    </source>
</evidence>
<dbReference type="KEGG" id="salj:SMD11_5941"/>
<dbReference type="EMBL" id="CP021744">
    <property type="protein sequence ID" value="ARZ71517.1"/>
    <property type="molecule type" value="Genomic_DNA"/>
</dbReference>
<dbReference type="AlphaFoldDB" id="A0A1Z2LB36"/>
<reference evidence="1 2" key="1">
    <citation type="submission" date="2017-06" db="EMBL/GenBank/DDBJ databases">
        <title>Streptomyces albireticuli Genome sequencing and assembly.</title>
        <authorList>
            <person name="Wang Y."/>
            <person name="Du B."/>
            <person name="Ding Y."/>
            <person name="Liu H."/>
            <person name="Hou Q."/>
            <person name="Liu K."/>
            <person name="Yao L."/>
            <person name="Wang C."/>
        </authorList>
    </citation>
    <scope>NUCLEOTIDE SEQUENCE [LARGE SCALE GENOMIC DNA]</scope>
    <source>
        <strain evidence="1 2">MDJK11</strain>
    </source>
</reference>
<protein>
    <submittedName>
        <fullName evidence="1">Uncharacterized protein</fullName>
    </submittedName>
</protein>
<organism evidence="1 2">
    <name type="scientific">Streptomyces albireticuli</name>
    <dbReference type="NCBI Taxonomy" id="1940"/>
    <lineage>
        <taxon>Bacteria</taxon>
        <taxon>Bacillati</taxon>
        <taxon>Actinomycetota</taxon>
        <taxon>Actinomycetes</taxon>
        <taxon>Kitasatosporales</taxon>
        <taxon>Streptomycetaceae</taxon>
        <taxon>Streptomyces</taxon>
    </lineage>
</organism>
<dbReference type="Proteomes" id="UP000195755">
    <property type="component" value="Chromosome"/>
</dbReference>
<sequence>MTQPQQMPARLRQIRADRSGNFHLGLQQFRLNLPLVDDRLQVHRRTDLFCHRYGQRGGRVEQKILLLDP</sequence>
<evidence type="ECO:0000313" key="2">
    <source>
        <dbReference type="Proteomes" id="UP000195755"/>
    </source>
</evidence>
<name>A0A1Z2LB36_9ACTN</name>
<accession>A0A1Z2LB36</accession>
<gene>
    <name evidence="1" type="ORF">SMD11_5941</name>
</gene>